<protein>
    <submittedName>
        <fullName evidence="2">Uncharacterized protein</fullName>
    </submittedName>
</protein>
<proteinExistence type="predicted"/>
<evidence type="ECO:0000313" key="2">
    <source>
        <dbReference type="EMBL" id="GCE78211.1"/>
    </source>
</evidence>
<organism evidence="2 3">
    <name type="scientific">Cellulomonas biazotea</name>
    <dbReference type="NCBI Taxonomy" id="1709"/>
    <lineage>
        <taxon>Bacteria</taxon>
        <taxon>Bacillati</taxon>
        <taxon>Actinomycetota</taxon>
        <taxon>Actinomycetes</taxon>
        <taxon>Micrococcales</taxon>
        <taxon>Cellulomonadaceae</taxon>
        <taxon>Cellulomonas</taxon>
    </lineage>
</organism>
<name>A0A402DVP3_9CELL</name>
<dbReference type="RefSeq" id="WP_130782866.1">
    <property type="nucleotide sequence ID" value="NZ_BIMR01000340.1"/>
</dbReference>
<dbReference type="EMBL" id="BIMR01000340">
    <property type="protein sequence ID" value="GCE78211.1"/>
    <property type="molecule type" value="Genomic_DNA"/>
</dbReference>
<dbReference type="OrthoDB" id="7264945at2"/>
<sequence length="239" mass="25437">MPDTSTFPDALPVLAAGRHRHPSDGGCAMEWASLLAGERWSDHPACTHPLLAHLTRAVNDLVGDRARTALARLVPTLVGLTSDDRTWSLEIATVTVRHALHRSLPADRRDLVVALLTLDRLLAASDGRPASRRRPATTALLATVPAGDVVWAERFTRAMGATRHVRGLSRRIVDVCVATVAAPPDADGALVAMLTDAVETCQALTRRAERDATVPGSSARAAGVPASAPERATARLAWR</sequence>
<evidence type="ECO:0000256" key="1">
    <source>
        <dbReference type="SAM" id="MobiDB-lite"/>
    </source>
</evidence>
<evidence type="ECO:0000313" key="3">
    <source>
        <dbReference type="Proteomes" id="UP000289954"/>
    </source>
</evidence>
<keyword evidence="3" id="KW-1185">Reference proteome</keyword>
<dbReference type="AlphaFoldDB" id="A0A402DVP3"/>
<dbReference type="Proteomes" id="UP000289954">
    <property type="component" value="Unassembled WGS sequence"/>
</dbReference>
<gene>
    <name evidence="2" type="ORF">CBZ_32670</name>
</gene>
<feature type="region of interest" description="Disordered" evidence="1">
    <location>
        <begin position="209"/>
        <end position="239"/>
    </location>
</feature>
<reference evidence="2 3" key="1">
    <citation type="submission" date="2019-01" db="EMBL/GenBank/DDBJ databases">
        <title>Draft genome sequence of Cellulomonas takizawaensis strain TKZ-21.</title>
        <authorList>
            <person name="Yamamura H."/>
            <person name="Hayashi T."/>
            <person name="Hamada M."/>
            <person name="Serisawa Y."/>
            <person name="Matsuyama K."/>
            <person name="Nakagawa Y."/>
            <person name="Otoguro M."/>
            <person name="Yanagida F."/>
            <person name="Hayakawa M."/>
        </authorList>
    </citation>
    <scope>NUCLEOTIDE SEQUENCE [LARGE SCALE GENOMIC DNA]</scope>
    <source>
        <strain evidence="2 3">NBRC12680</strain>
    </source>
</reference>
<accession>A0A402DVP3</accession>
<comment type="caution">
    <text evidence="2">The sequence shown here is derived from an EMBL/GenBank/DDBJ whole genome shotgun (WGS) entry which is preliminary data.</text>
</comment>